<protein>
    <recommendedName>
        <fullName evidence="3">WXG100 family type VII secretion target</fullName>
    </recommendedName>
</protein>
<evidence type="ECO:0008006" key="3">
    <source>
        <dbReference type="Google" id="ProtNLM"/>
    </source>
</evidence>
<evidence type="ECO:0000313" key="1">
    <source>
        <dbReference type="EMBL" id="GAA3790873.1"/>
    </source>
</evidence>
<dbReference type="EMBL" id="BAAAZR010000001">
    <property type="protein sequence ID" value="GAA3790873.1"/>
    <property type="molecule type" value="Genomic_DNA"/>
</dbReference>
<evidence type="ECO:0000313" key="2">
    <source>
        <dbReference type="Proteomes" id="UP001500888"/>
    </source>
</evidence>
<gene>
    <name evidence="1" type="ORF">GCM10022226_07360</name>
</gene>
<organism evidence="1 2">
    <name type="scientific">Sphaerisporangium flaviroseum</name>
    <dbReference type="NCBI Taxonomy" id="509199"/>
    <lineage>
        <taxon>Bacteria</taxon>
        <taxon>Bacillati</taxon>
        <taxon>Actinomycetota</taxon>
        <taxon>Actinomycetes</taxon>
        <taxon>Streptosporangiales</taxon>
        <taxon>Streptosporangiaceae</taxon>
        <taxon>Sphaerisporangium</taxon>
    </lineage>
</organism>
<reference evidence="2" key="1">
    <citation type="journal article" date="2019" name="Int. J. Syst. Evol. Microbiol.">
        <title>The Global Catalogue of Microorganisms (GCM) 10K type strain sequencing project: providing services to taxonomists for standard genome sequencing and annotation.</title>
        <authorList>
            <consortium name="The Broad Institute Genomics Platform"/>
            <consortium name="The Broad Institute Genome Sequencing Center for Infectious Disease"/>
            <person name="Wu L."/>
            <person name="Ma J."/>
        </authorList>
    </citation>
    <scope>NUCLEOTIDE SEQUENCE [LARGE SCALE GENOMIC DNA]</scope>
    <source>
        <strain evidence="2">JCM 16908</strain>
    </source>
</reference>
<accession>A0ABP7HK56</accession>
<name>A0ABP7HK56_9ACTN</name>
<sequence>MVLVGRELRVDEAALTSAARGMREAAHLFGGHTDALLTSITGGGGGRSPWGDGMIGVAMDRINEMLGQACRHLHTNLDQTGISFAAMRDRHTAGEAASVAAMQNVFSVNDPEPGPAASGSVT</sequence>
<keyword evidence="2" id="KW-1185">Reference proteome</keyword>
<comment type="caution">
    <text evidence="1">The sequence shown here is derived from an EMBL/GenBank/DDBJ whole genome shotgun (WGS) entry which is preliminary data.</text>
</comment>
<dbReference type="Proteomes" id="UP001500888">
    <property type="component" value="Unassembled WGS sequence"/>
</dbReference>
<proteinExistence type="predicted"/>